<evidence type="ECO:0000256" key="1">
    <source>
        <dbReference type="ARBA" id="ARBA00022763"/>
    </source>
</evidence>
<dbReference type="CDD" id="cd03468">
    <property type="entry name" value="PolY_like"/>
    <property type="match status" value="1"/>
</dbReference>
<reference evidence="3 4" key="1">
    <citation type="submission" date="2023-06" db="EMBL/GenBank/DDBJ databases">
        <title>Alteromonas sp. ASW11-36 isolated from intertidal sand.</title>
        <authorList>
            <person name="Li Y."/>
        </authorList>
    </citation>
    <scope>NUCLEOTIDE SEQUENCE [LARGE SCALE GENOMIC DNA]</scope>
    <source>
        <strain evidence="3 4">ASW11-36</strain>
    </source>
</reference>
<comment type="caution">
    <text evidence="3">The sequence shown here is derived from an EMBL/GenBank/DDBJ whole genome shotgun (WGS) entry which is preliminary data.</text>
</comment>
<keyword evidence="1" id="KW-0227">DNA damage</keyword>
<evidence type="ECO:0000259" key="2">
    <source>
        <dbReference type="Pfam" id="PF00817"/>
    </source>
</evidence>
<name>A0ABT7SUQ9_9ALTE</name>
<dbReference type="EMBL" id="JAUCBP010000001">
    <property type="protein sequence ID" value="MDM7859292.1"/>
    <property type="molecule type" value="Genomic_DNA"/>
</dbReference>
<keyword evidence="4" id="KW-1185">Reference proteome</keyword>
<organism evidence="3 4">
    <name type="scientific">Alteromonas arenosi</name>
    <dbReference type="NCBI Taxonomy" id="3055817"/>
    <lineage>
        <taxon>Bacteria</taxon>
        <taxon>Pseudomonadati</taxon>
        <taxon>Pseudomonadota</taxon>
        <taxon>Gammaproteobacteria</taxon>
        <taxon>Alteromonadales</taxon>
        <taxon>Alteromonadaceae</taxon>
        <taxon>Alteromonas/Salinimonas group</taxon>
        <taxon>Alteromonas</taxon>
    </lineage>
</organism>
<dbReference type="PANTHER" id="PTHR35369:SF2">
    <property type="entry name" value="BLR3025 PROTEIN"/>
    <property type="match status" value="1"/>
</dbReference>
<accession>A0ABT7SUQ9</accession>
<evidence type="ECO:0000313" key="3">
    <source>
        <dbReference type="EMBL" id="MDM7859292.1"/>
    </source>
</evidence>
<protein>
    <submittedName>
        <fullName evidence="3">DNA polymerase Y family protein</fullName>
    </submittedName>
</protein>
<sequence>MQGLWVYVRFKALQLGTIVDSDGIAAQHTANPIAIYDALNNQLCQLNPAALNQGLKIGMGLAAASALCAELTIIEYDADKESQQLLAIVQQLYGVTADISLDKPDGLYLRIDNMLRLYADIDSYWHTVQTLLSEFHYDYASAYSISAAKVLARARYNRISLEQRNWQQALRRCRLSHSALTEKQVTALQRVGISSFDDLFTQPLSAIAARFDGPMLRYLSELKGERFEQLTLYRPAQQFIRYSELLYEITLAERLLKPLEHLLQMLERYLIQRALVAFDLTVELHLRDKQQQQWQLHSAQGENRTQAWLTIAGVSVERLTLEAPVQGLTLKAQQLSHVVAANDDLFAGKQTQMTTLQLISRLQAKMGKQGVYQLQMAHDHRPEQLNQVVYPADGQWSASQKAPPVFSDRPSLLLKEPIPLTQASKVLTPPERIIAGWWSDSPCERDYFIAQNDEGQYLWVFRDHHNQWYIHGYFA</sequence>
<dbReference type="InterPro" id="IPR001126">
    <property type="entry name" value="UmuC"/>
</dbReference>
<evidence type="ECO:0000313" key="4">
    <source>
        <dbReference type="Proteomes" id="UP001234343"/>
    </source>
</evidence>
<dbReference type="RefSeq" id="WP_289363219.1">
    <property type="nucleotide sequence ID" value="NZ_JAUCBP010000001.1"/>
</dbReference>
<dbReference type="InterPro" id="IPR050356">
    <property type="entry name" value="SulA_CellDiv_inhibitor"/>
</dbReference>
<dbReference type="SUPFAM" id="SSF56672">
    <property type="entry name" value="DNA/RNA polymerases"/>
    <property type="match status" value="1"/>
</dbReference>
<dbReference type="PANTHER" id="PTHR35369">
    <property type="entry name" value="BLR3025 PROTEIN-RELATED"/>
    <property type="match status" value="1"/>
</dbReference>
<dbReference type="InterPro" id="IPR043502">
    <property type="entry name" value="DNA/RNA_pol_sf"/>
</dbReference>
<gene>
    <name evidence="3" type="ORF">QTP81_01570</name>
</gene>
<dbReference type="Proteomes" id="UP001234343">
    <property type="component" value="Unassembled WGS sequence"/>
</dbReference>
<proteinExistence type="predicted"/>
<feature type="domain" description="UmuC" evidence="2">
    <location>
        <begin position="31"/>
        <end position="153"/>
    </location>
</feature>
<dbReference type="Pfam" id="PF00817">
    <property type="entry name" value="IMS"/>
    <property type="match status" value="1"/>
</dbReference>